<dbReference type="STRING" id="456900.A0A151IJM7"/>
<evidence type="ECO:0000313" key="1">
    <source>
        <dbReference type="EMBL" id="KYN03858.1"/>
    </source>
</evidence>
<organism evidence="1 2">
    <name type="scientific">Cyphomyrmex costatus</name>
    <dbReference type="NCBI Taxonomy" id="456900"/>
    <lineage>
        <taxon>Eukaryota</taxon>
        <taxon>Metazoa</taxon>
        <taxon>Ecdysozoa</taxon>
        <taxon>Arthropoda</taxon>
        <taxon>Hexapoda</taxon>
        <taxon>Insecta</taxon>
        <taxon>Pterygota</taxon>
        <taxon>Neoptera</taxon>
        <taxon>Endopterygota</taxon>
        <taxon>Hymenoptera</taxon>
        <taxon>Apocrita</taxon>
        <taxon>Aculeata</taxon>
        <taxon>Formicoidea</taxon>
        <taxon>Formicidae</taxon>
        <taxon>Myrmicinae</taxon>
        <taxon>Cyphomyrmex</taxon>
    </lineage>
</organism>
<evidence type="ECO:0008006" key="3">
    <source>
        <dbReference type="Google" id="ProtNLM"/>
    </source>
</evidence>
<keyword evidence="2" id="KW-1185">Reference proteome</keyword>
<reference evidence="1 2" key="1">
    <citation type="submission" date="2016-03" db="EMBL/GenBank/DDBJ databases">
        <title>Cyphomyrmex costatus WGS genome.</title>
        <authorList>
            <person name="Nygaard S."/>
            <person name="Hu H."/>
            <person name="Boomsma J."/>
            <person name="Zhang G."/>
        </authorList>
    </citation>
    <scope>NUCLEOTIDE SEQUENCE [LARGE SCALE GENOMIC DNA]</scope>
    <source>
        <strain evidence="1">MS0001</strain>
        <tissue evidence="1">Whole body</tissue>
    </source>
</reference>
<gene>
    <name evidence="1" type="ORF">ALC62_05286</name>
</gene>
<dbReference type="GO" id="GO:0003676">
    <property type="term" value="F:nucleic acid binding"/>
    <property type="evidence" value="ECO:0007669"/>
    <property type="project" value="InterPro"/>
</dbReference>
<dbReference type="PANTHER" id="PTHR46060">
    <property type="entry name" value="MARINER MOS1 TRANSPOSASE-LIKE PROTEIN"/>
    <property type="match status" value="1"/>
</dbReference>
<dbReference type="Proteomes" id="UP000078542">
    <property type="component" value="Unassembled WGS sequence"/>
</dbReference>
<dbReference type="PANTHER" id="PTHR46060:SF1">
    <property type="entry name" value="MARINER MOS1 TRANSPOSASE-LIKE PROTEIN"/>
    <property type="match status" value="1"/>
</dbReference>
<evidence type="ECO:0000313" key="2">
    <source>
        <dbReference type="Proteomes" id="UP000078542"/>
    </source>
</evidence>
<proteinExistence type="predicted"/>
<accession>A0A151IJM7</accession>
<dbReference type="InterPro" id="IPR036397">
    <property type="entry name" value="RNaseH_sf"/>
</dbReference>
<dbReference type="EMBL" id="KQ977299">
    <property type="protein sequence ID" value="KYN03858.1"/>
    <property type="molecule type" value="Genomic_DNA"/>
</dbReference>
<dbReference type="InterPro" id="IPR052709">
    <property type="entry name" value="Transposase-MT_Hybrid"/>
</dbReference>
<name>A0A151IJM7_9HYME</name>
<dbReference type="AlphaFoldDB" id="A0A151IJM7"/>
<dbReference type="Gene3D" id="3.30.420.10">
    <property type="entry name" value="Ribonuclease H-like superfamily/Ribonuclease H"/>
    <property type="match status" value="1"/>
</dbReference>
<sequence length="105" mass="12217">MDKKEFRAVIKHYFLKGKTTTQIQAELQMAHVHSPDLAPCDFFLVPNLKIWLGGKKFASNEEVISAPNVYFVVFQPSYFLDDLNKLEHRWTNNKCIELKGDCIEK</sequence>
<protein>
    <recommendedName>
        <fullName evidence="3">Mos1 transposase HTH domain-containing protein</fullName>
    </recommendedName>
</protein>